<proteinExistence type="predicted"/>
<protein>
    <recommendedName>
        <fullName evidence="3">PE-PGRS family protein</fullName>
    </recommendedName>
</protein>
<gene>
    <name evidence="1" type="ORF">MKK62_12250</name>
</gene>
<reference evidence="1" key="1">
    <citation type="submission" date="2022-08" db="EMBL/GenBank/DDBJ databases">
        <title>Whole genome sequencing of non-tuberculosis mycobacteria type-strains.</title>
        <authorList>
            <person name="Igarashi Y."/>
            <person name="Osugi A."/>
            <person name="Mitarai S."/>
        </authorList>
    </citation>
    <scope>NUCLEOTIDE SEQUENCE</scope>
    <source>
        <strain evidence="1">DSM 45127</strain>
    </source>
</reference>
<organism evidence="1 2">
    <name type="scientific">Mycobacterium paraterrae</name>
    <dbReference type="NCBI Taxonomy" id="577492"/>
    <lineage>
        <taxon>Bacteria</taxon>
        <taxon>Bacillati</taxon>
        <taxon>Actinomycetota</taxon>
        <taxon>Actinomycetes</taxon>
        <taxon>Mycobacteriales</taxon>
        <taxon>Mycobacteriaceae</taxon>
        <taxon>Mycobacterium</taxon>
    </lineage>
</organism>
<evidence type="ECO:0000313" key="1">
    <source>
        <dbReference type="EMBL" id="UMB71918.1"/>
    </source>
</evidence>
<evidence type="ECO:0008006" key="3">
    <source>
        <dbReference type="Google" id="ProtNLM"/>
    </source>
</evidence>
<keyword evidence="2" id="KW-1185">Reference proteome</keyword>
<evidence type="ECO:0000313" key="2">
    <source>
        <dbReference type="Proteomes" id="UP001055336"/>
    </source>
</evidence>
<sequence>MIAITAQCSIEEMPAMQLALRPYATAGVALVGASIIVVTPVAPPLPEIQAHSVKLVDAWTDLVSDTTANLSNIAANSDPTAIAGVFQALLSNPLGVIQALTDLTPTVTTELGSLPATVNIDLPPGLELGIAQLGAWATTLESVNEVIGQLSSNPAGAFNTLLEAPATILNGFLNGEDNISLLDGTINIAGFNGILAPLQEVSISLNLANLLDALGVGDLSLSSLGINLTDLLNQLGLGNLDLGGLFDALGIGNDGLGSLLTDATLSSLLGDLGLSGLGLGSFSLTQILSDLGLNGATPLNELGLSTVLDAFGLDSPINLSLSGLLTDLGFGSLVNEGLGSLLATLPSGLLTGALSSLNGVLGTLLNPLLSIPALGPLLSSALTAAGLNLNSLLDVSNLETALNGITIGDLLGGQGIDTTVSGLLGDLGIDIPDNLTVGGILTDLGFASGTADLTLSGLLTDLGIGDTGIGDLLNTVSLSDLLGDLGLSDLPLNLSNLGDLTDLTVGGLLGDLGLGDIATINIDGFGGLATLLSDVIPQQILTSLGM</sequence>
<dbReference type="EMBL" id="CP092488">
    <property type="protein sequence ID" value="UMB71918.1"/>
    <property type="molecule type" value="Genomic_DNA"/>
</dbReference>
<dbReference type="RefSeq" id="WP_240263645.1">
    <property type="nucleotide sequence ID" value="NZ_CP092488.2"/>
</dbReference>
<accession>A0ABY3VYV3</accession>
<name>A0ABY3VYV3_9MYCO</name>
<dbReference type="Proteomes" id="UP001055336">
    <property type="component" value="Chromosome"/>
</dbReference>